<comment type="similarity">
    <text evidence="3 11">Belongs to the peptidase M50B family.</text>
</comment>
<dbReference type="SMART" id="SM00228">
    <property type="entry name" value="PDZ"/>
    <property type="match status" value="2"/>
</dbReference>
<evidence type="ECO:0000313" key="14">
    <source>
        <dbReference type="Proteomes" id="UP000247555"/>
    </source>
</evidence>
<dbReference type="EC" id="3.4.24.-" evidence="11"/>
<evidence type="ECO:0000313" key="13">
    <source>
        <dbReference type="EMBL" id="PXX81968.1"/>
    </source>
</evidence>
<dbReference type="Pfam" id="PF17820">
    <property type="entry name" value="PDZ_6"/>
    <property type="match status" value="2"/>
</dbReference>
<dbReference type="PROSITE" id="PS50106">
    <property type="entry name" value="PDZ"/>
    <property type="match status" value="2"/>
</dbReference>
<dbReference type="InterPro" id="IPR036034">
    <property type="entry name" value="PDZ_sf"/>
</dbReference>
<keyword evidence="7 11" id="KW-0862">Zinc</keyword>
<keyword evidence="14" id="KW-1185">Reference proteome</keyword>
<name>A0A318KYJ2_9NEIS</name>
<feature type="transmembrane region" description="Helical" evidence="11">
    <location>
        <begin position="423"/>
        <end position="440"/>
    </location>
</feature>
<dbReference type="Proteomes" id="UP000247555">
    <property type="component" value="Unassembled WGS sequence"/>
</dbReference>
<proteinExistence type="inferred from homology"/>
<evidence type="ECO:0000256" key="7">
    <source>
        <dbReference type="ARBA" id="ARBA00022833"/>
    </source>
</evidence>
<keyword evidence="9 11" id="KW-0482">Metalloprotease</keyword>
<evidence type="ECO:0000256" key="5">
    <source>
        <dbReference type="ARBA" id="ARBA00022692"/>
    </source>
</evidence>
<dbReference type="InterPro" id="IPR001478">
    <property type="entry name" value="PDZ"/>
</dbReference>
<dbReference type="GO" id="GO:0016020">
    <property type="term" value="C:membrane"/>
    <property type="evidence" value="ECO:0007669"/>
    <property type="project" value="UniProtKB-SubCell"/>
</dbReference>
<dbReference type="InterPro" id="IPR004387">
    <property type="entry name" value="Pept_M50_Zn"/>
</dbReference>
<keyword evidence="4 13" id="KW-0645">Protease</keyword>
<dbReference type="NCBIfam" id="TIGR00054">
    <property type="entry name" value="RIP metalloprotease RseP"/>
    <property type="match status" value="1"/>
</dbReference>
<feature type="domain" description="PDZ" evidence="12">
    <location>
        <begin position="193"/>
        <end position="282"/>
    </location>
</feature>
<dbReference type="Gene3D" id="2.30.42.10">
    <property type="match status" value="2"/>
</dbReference>
<dbReference type="PANTHER" id="PTHR42837">
    <property type="entry name" value="REGULATOR OF SIGMA-E PROTEASE RSEP"/>
    <property type="match status" value="1"/>
</dbReference>
<dbReference type="GO" id="GO:0046872">
    <property type="term" value="F:metal ion binding"/>
    <property type="evidence" value="ECO:0007669"/>
    <property type="project" value="UniProtKB-KW"/>
</dbReference>
<evidence type="ECO:0000256" key="1">
    <source>
        <dbReference type="ARBA" id="ARBA00001947"/>
    </source>
</evidence>
<feature type="transmembrane region" description="Helical" evidence="11">
    <location>
        <begin position="102"/>
        <end position="123"/>
    </location>
</feature>
<evidence type="ECO:0000256" key="4">
    <source>
        <dbReference type="ARBA" id="ARBA00022670"/>
    </source>
</evidence>
<dbReference type="EMBL" id="QJKI01000001">
    <property type="protein sequence ID" value="PXX81968.1"/>
    <property type="molecule type" value="Genomic_DNA"/>
</dbReference>
<evidence type="ECO:0000256" key="9">
    <source>
        <dbReference type="ARBA" id="ARBA00023049"/>
    </source>
</evidence>
<dbReference type="InterPro" id="IPR008915">
    <property type="entry name" value="Peptidase_M50"/>
</dbReference>
<evidence type="ECO:0000259" key="12">
    <source>
        <dbReference type="PROSITE" id="PS50106"/>
    </source>
</evidence>
<sequence length="446" mass="48332">MLSTILAFAVAIGVLVTFHEFGHYWVARRCGVKVLRFSIGFGRPLFSARWRGTEWSISPIPLGGYVKMLDEREMDVPAHERHLAFNAQPVSRRMAIVAAGPLANLLLAVLLYMALFMSGVNWIKPGVGSVQPGSPAAQAGLRGGEVIAAVNGEAVESWQDLRLALMEGLADRAITLTLSQPTTQQLTVPPAALAELEADNHGLARLGLSPARPLAEIAMVDANGAGARGGLQVGDRLLALDGQPLRGWEDFSRQVRQHPGQPLMLTVSRHGRELTLRLTPDSLAGPDGQRLGRLNVAPRQDEAWMNSLRMSRQDDPISALAHAVEKTWDTAWSSFSMIGRMVLGQLSMDNLSGPLMIADYAGQSARQGTQSYLEFMALISISLAVLNLLPIPVLDGGHLMYYTVELLRGRPVSERTMALGQRIGLAALLGLMTFALFNDIQRLVTG</sequence>
<accession>A0A318KYJ2</accession>
<protein>
    <recommendedName>
        <fullName evidence="11">Zinc metalloprotease</fullName>
        <ecNumber evidence="11">3.4.24.-</ecNumber>
    </recommendedName>
</protein>
<keyword evidence="8 11" id="KW-1133">Transmembrane helix</keyword>
<feature type="transmembrane region" description="Helical" evidence="11">
    <location>
        <begin position="375"/>
        <end position="402"/>
    </location>
</feature>
<evidence type="ECO:0000256" key="6">
    <source>
        <dbReference type="ARBA" id="ARBA00022801"/>
    </source>
</evidence>
<evidence type="ECO:0000256" key="10">
    <source>
        <dbReference type="ARBA" id="ARBA00023136"/>
    </source>
</evidence>
<dbReference type="SUPFAM" id="SSF50156">
    <property type="entry name" value="PDZ domain-like"/>
    <property type="match status" value="2"/>
</dbReference>
<comment type="cofactor">
    <cofactor evidence="1 11">
        <name>Zn(2+)</name>
        <dbReference type="ChEBI" id="CHEBI:29105"/>
    </cofactor>
</comment>
<keyword evidence="11" id="KW-0479">Metal-binding</keyword>
<evidence type="ECO:0000256" key="8">
    <source>
        <dbReference type="ARBA" id="ARBA00022989"/>
    </source>
</evidence>
<gene>
    <name evidence="13" type="ORF">DFR34_101200</name>
</gene>
<dbReference type="GO" id="GO:0004222">
    <property type="term" value="F:metalloendopeptidase activity"/>
    <property type="evidence" value="ECO:0007669"/>
    <property type="project" value="InterPro"/>
</dbReference>
<dbReference type="CDD" id="cd23081">
    <property type="entry name" value="cpPDZ_EcRseP-like"/>
    <property type="match status" value="1"/>
</dbReference>
<evidence type="ECO:0000256" key="2">
    <source>
        <dbReference type="ARBA" id="ARBA00004141"/>
    </source>
</evidence>
<feature type="domain" description="PDZ" evidence="12">
    <location>
        <begin position="127"/>
        <end position="182"/>
    </location>
</feature>
<reference evidence="13 14" key="1">
    <citation type="submission" date="2018-05" db="EMBL/GenBank/DDBJ databases">
        <title>Genomic Encyclopedia of Type Strains, Phase IV (KMG-IV): sequencing the most valuable type-strain genomes for metagenomic binning, comparative biology and taxonomic classification.</title>
        <authorList>
            <person name="Goeker M."/>
        </authorList>
    </citation>
    <scope>NUCLEOTIDE SEQUENCE [LARGE SCALE GENOMIC DNA]</scope>
    <source>
        <strain evidence="13 14">DSM 29661</strain>
    </source>
</reference>
<comment type="caution">
    <text evidence="13">The sequence shown here is derived from an EMBL/GenBank/DDBJ whole genome shotgun (WGS) entry which is preliminary data.</text>
</comment>
<dbReference type="AlphaFoldDB" id="A0A318KYJ2"/>
<dbReference type="CDD" id="cd06163">
    <property type="entry name" value="S2P-M50_PDZ_RseP-like"/>
    <property type="match status" value="2"/>
</dbReference>
<organism evidence="13 14">
    <name type="scientific">Rivihabitans pingtungensis</name>
    <dbReference type="NCBI Taxonomy" id="1054498"/>
    <lineage>
        <taxon>Bacteria</taxon>
        <taxon>Pseudomonadati</taxon>
        <taxon>Pseudomonadota</taxon>
        <taxon>Betaproteobacteria</taxon>
        <taxon>Neisseriales</taxon>
        <taxon>Aquaspirillaceae</taxon>
        <taxon>Rivihabitans</taxon>
    </lineage>
</organism>
<keyword evidence="10 11" id="KW-0472">Membrane</keyword>
<evidence type="ECO:0000256" key="3">
    <source>
        <dbReference type="ARBA" id="ARBA00007931"/>
    </source>
</evidence>
<dbReference type="InterPro" id="IPR041489">
    <property type="entry name" value="PDZ_6"/>
</dbReference>
<dbReference type="RefSeq" id="WP_245906776.1">
    <property type="nucleotide sequence ID" value="NZ_QJKI01000001.1"/>
</dbReference>
<dbReference type="GO" id="GO:0006508">
    <property type="term" value="P:proteolysis"/>
    <property type="evidence" value="ECO:0007669"/>
    <property type="project" value="UniProtKB-KW"/>
</dbReference>
<evidence type="ECO:0000256" key="11">
    <source>
        <dbReference type="RuleBase" id="RU362031"/>
    </source>
</evidence>
<comment type="subcellular location">
    <subcellularLocation>
        <location evidence="2">Membrane</location>
        <topology evidence="2">Multi-pass membrane protein</topology>
    </subcellularLocation>
</comment>
<keyword evidence="5 11" id="KW-0812">Transmembrane</keyword>
<dbReference type="Pfam" id="PF02163">
    <property type="entry name" value="Peptidase_M50"/>
    <property type="match status" value="1"/>
</dbReference>
<dbReference type="PANTHER" id="PTHR42837:SF2">
    <property type="entry name" value="MEMBRANE METALLOPROTEASE ARASP2, CHLOROPLASTIC-RELATED"/>
    <property type="match status" value="1"/>
</dbReference>
<feature type="transmembrane region" description="Helical" evidence="11">
    <location>
        <begin position="6"/>
        <end position="26"/>
    </location>
</feature>
<keyword evidence="6 11" id="KW-0378">Hydrolase</keyword>